<evidence type="ECO:0000313" key="1">
    <source>
        <dbReference type="EMBL" id="OAM15238.1"/>
    </source>
</evidence>
<evidence type="ECO:0000313" key="2">
    <source>
        <dbReference type="Proteomes" id="UP000078003"/>
    </source>
</evidence>
<dbReference type="EMBL" id="LXSF01000012">
    <property type="protein sequence ID" value="OAM15238.1"/>
    <property type="molecule type" value="Genomic_DNA"/>
</dbReference>
<comment type="caution">
    <text evidence="1">The sequence shown here is derived from an EMBL/GenBank/DDBJ whole genome shotgun (WGS) entry which is preliminary data.</text>
</comment>
<name>A0A1A9RB79_EIKCO</name>
<proteinExistence type="predicted"/>
<dbReference type="Proteomes" id="UP000078003">
    <property type="component" value="Unassembled WGS sequence"/>
</dbReference>
<protein>
    <submittedName>
        <fullName evidence="1">Uncharacterized protein</fullName>
    </submittedName>
</protein>
<sequence length="137" mass="15287">MRRPPAGSSGTATDKGRIVSRYRELVQHRLAVCHAGMEMRLARAREQEPFVLAVERKLSAGSWDYRMGMTPNFGVVFTVLPSRIPLKEQYQAVKAALAECGDVEFDVQDKRPCLHVSSRTDEGIDCCVVFDGDDDGR</sequence>
<gene>
    <name evidence="1" type="ORF">A7P85_08635</name>
</gene>
<reference evidence="2" key="1">
    <citation type="submission" date="2016-05" db="EMBL/GenBank/DDBJ databases">
        <title>Draft genome of Corynebacterium afermentans subsp. afermentans LCDC 88199T.</title>
        <authorList>
            <person name="Bernier A.-M."/>
            <person name="Bernard K."/>
        </authorList>
    </citation>
    <scope>NUCLEOTIDE SEQUENCE [LARGE SCALE GENOMIC DNA]</scope>
    <source>
        <strain evidence="2">NML01-0328</strain>
    </source>
</reference>
<accession>A0A1A9RB79</accession>
<dbReference type="AlphaFoldDB" id="A0A1A9RB79"/>
<organism evidence="1 2">
    <name type="scientific">Eikenella corrodens</name>
    <dbReference type="NCBI Taxonomy" id="539"/>
    <lineage>
        <taxon>Bacteria</taxon>
        <taxon>Pseudomonadati</taxon>
        <taxon>Pseudomonadota</taxon>
        <taxon>Betaproteobacteria</taxon>
        <taxon>Neisseriales</taxon>
        <taxon>Neisseriaceae</taxon>
        <taxon>Eikenella</taxon>
    </lineage>
</organism>